<evidence type="ECO:0000256" key="2">
    <source>
        <dbReference type="SAM" id="Phobius"/>
    </source>
</evidence>
<dbReference type="Proteomes" id="UP000614221">
    <property type="component" value="Unassembled WGS sequence"/>
</dbReference>
<evidence type="ECO:0000256" key="1">
    <source>
        <dbReference type="SAM" id="MobiDB-lite"/>
    </source>
</evidence>
<feature type="region of interest" description="Disordered" evidence="1">
    <location>
        <begin position="549"/>
        <end position="568"/>
    </location>
</feature>
<sequence length="698" mass="73779">MIFLEDTRAQSVQIGAVLLFGILVISFSLHQAVIVPNQNRDVEFNHFTTAQNEMEILRNEILNAGQDGDASQAPVQLGTSYPPRMIAAQPQRSSGSLRVRSIGGDSKAFELQEGGTPSTQELCGLDSVTTGAATYQPNYNYLDSVKNITYENTVTYTNGRSESRSFQTDQQLVQNTTVHLYPLVGESDQGGSSVASVTVEGNETGFKSVSGSFSLVVPTRLSATEWEQLLSEQTHVSGVESVSGQAVKINFDNSDYNLKCSPVGVGERPDNNPAYVKNNDGNQNGGGTAYNISWVDTRLVPGPTEPSEVCPQFPCNVTLRASTDPTQIGAPVGFGSGDGNIATVQERLNVTGRAGASQTNVTFNRAVGNTTLWTQSGGAKDSLVVSTPSSADFESGLGEYSKFGSFEGNDADKRDNTQQSNSGEWAVLLDGGSDGGIKTTGYDTTGGESVIIQYWVVNSDRGTPDGNGQLVAEYLSKDGNWVEADSKLQERPQGSDSAEIRTVRLGEAAIHDNFGLRFKQVDADNPNDEWLIDDPTITVLGTKVAPGAADMGGGGDSGGGPPGFSSLSATNVPSSTVFGSQTFTFTLNKSLANGETVTINFDEAQGLKGGGNEFPDPADYRSAEISDFFSSLSDGTATIAATEGTVRITYQANQDISTGTTIEIVVYDVDTEGQSTDTVSATFSRSDGTTGLTTFSVD</sequence>
<evidence type="ECO:0000313" key="4">
    <source>
        <dbReference type="Proteomes" id="UP000614221"/>
    </source>
</evidence>
<reference evidence="3" key="2">
    <citation type="submission" date="2020-09" db="EMBL/GenBank/DDBJ databases">
        <authorList>
            <person name="Sun Q."/>
            <person name="Ohkuma M."/>
        </authorList>
    </citation>
    <scope>NUCLEOTIDE SEQUENCE</scope>
    <source>
        <strain evidence="3">JCM 19018</strain>
    </source>
</reference>
<dbReference type="AlphaFoldDB" id="A0A830F2H5"/>
<dbReference type="EMBL" id="BMPD01000007">
    <property type="protein sequence ID" value="GGK79804.1"/>
    <property type="molecule type" value="Genomic_DNA"/>
</dbReference>
<reference evidence="3" key="1">
    <citation type="journal article" date="2014" name="Int. J. Syst. Evol. Microbiol.">
        <title>Complete genome sequence of Corynebacterium casei LMG S-19264T (=DSM 44701T), isolated from a smear-ripened cheese.</title>
        <authorList>
            <consortium name="US DOE Joint Genome Institute (JGI-PGF)"/>
            <person name="Walter F."/>
            <person name="Albersmeier A."/>
            <person name="Kalinowski J."/>
            <person name="Ruckert C."/>
        </authorList>
    </citation>
    <scope>NUCLEOTIDE SEQUENCE</scope>
    <source>
        <strain evidence="3">JCM 19018</strain>
    </source>
</reference>
<keyword evidence="2" id="KW-1133">Transmembrane helix</keyword>
<protein>
    <submittedName>
        <fullName evidence="3">Uncharacterized protein</fullName>
    </submittedName>
</protein>
<gene>
    <name evidence="3" type="ORF">GCM10009067_35190</name>
</gene>
<accession>A0A830F2H5</accession>
<dbReference type="RefSeq" id="WP_152420783.1">
    <property type="nucleotide sequence ID" value="NZ_BMPD01000007.1"/>
</dbReference>
<feature type="compositionally biased region" description="Gly residues" evidence="1">
    <location>
        <begin position="550"/>
        <end position="562"/>
    </location>
</feature>
<evidence type="ECO:0000313" key="3">
    <source>
        <dbReference type="EMBL" id="GGK79804.1"/>
    </source>
</evidence>
<comment type="caution">
    <text evidence="3">The sequence shown here is derived from an EMBL/GenBank/DDBJ whole genome shotgun (WGS) entry which is preliminary data.</text>
</comment>
<organism evidence="3 4">
    <name type="scientific">Haloarcula sebkhae</name>
    <dbReference type="NCBI Taxonomy" id="932660"/>
    <lineage>
        <taxon>Archaea</taxon>
        <taxon>Methanobacteriati</taxon>
        <taxon>Methanobacteriota</taxon>
        <taxon>Stenosarchaea group</taxon>
        <taxon>Halobacteria</taxon>
        <taxon>Halobacteriales</taxon>
        <taxon>Haloarculaceae</taxon>
        <taxon>Haloarcula</taxon>
    </lineage>
</organism>
<name>A0A830F2H5_9EURY</name>
<keyword evidence="2" id="KW-0472">Membrane</keyword>
<keyword evidence="2" id="KW-0812">Transmembrane</keyword>
<proteinExistence type="predicted"/>
<feature type="transmembrane region" description="Helical" evidence="2">
    <location>
        <begin position="12"/>
        <end position="30"/>
    </location>
</feature>
<dbReference type="OrthoDB" id="121941at2157"/>